<dbReference type="GO" id="GO:0005743">
    <property type="term" value="C:mitochondrial inner membrane"/>
    <property type="evidence" value="ECO:0007669"/>
    <property type="project" value="UniProtKB-SubCell"/>
</dbReference>
<dbReference type="Pfam" id="PF05071">
    <property type="entry name" value="NDUFA12"/>
    <property type="match status" value="1"/>
</dbReference>
<dbReference type="EMBL" id="CAJVPK010000003">
    <property type="protein sequence ID" value="CAG8432776.1"/>
    <property type="molecule type" value="Genomic_DNA"/>
</dbReference>
<evidence type="ECO:0000313" key="3">
    <source>
        <dbReference type="EMBL" id="CAG8432776.1"/>
    </source>
</evidence>
<dbReference type="PANTHER" id="PTHR12910">
    <property type="entry name" value="NADH-UBIQUINONE OXIDOREDUCTASE SUBUNIT B17.2"/>
    <property type="match status" value="1"/>
</dbReference>
<dbReference type="GO" id="GO:0006979">
    <property type="term" value="P:response to oxidative stress"/>
    <property type="evidence" value="ECO:0007669"/>
    <property type="project" value="TreeGrafter"/>
</dbReference>
<keyword evidence="2" id="KW-0249">Electron transport</keyword>
<dbReference type="PANTHER" id="PTHR12910:SF2">
    <property type="entry name" value="NADH DEHYDROGENASE [UBIQUINONE] 1 ALPHA SUBCOMPLEX SUBUNIT 12"/>
    <property type="match status" value="1"/>
</dbReference>
<dbReference type="GO" id="GO:0045271">
    <property type="term" value="C:respiratory chain complex I"/>
    <property type="evidence" value="ECO:0007669"/>
    <property type="project" value="InterPro"/>
</dbReference>
<dbReference type="Proteomes" id="UP000789706">
    <property type="component" value="Unassembled WGS sequence"/>
</dbReference>
<comment type="subcellular location">
    <subcellularLocation>
        <location evidence="2">Mitochondrion inner membrane</location>
        <topology evidence="2">Peripheral membrane protein</topology>
        <orientation evidence="2">Matrix side</orientation>
    </subcellularLocation>
</comment>
<comment type="function">
    <text evidence="2">Accessory subunit of the mitochondrial membrane respiratory chain NADH dehydrogenase (Complex I), that is believed not to be involved in catalysis. Complex I functions in the transfer of electrons from NADH to the respiratory chain. The immediate electron acceptor for the enzyme is believed to be ubiquinone.</text>
</comment>
<keyword evidence="2" id="KW-0496">Mitochondrion</keyword>
<sequence>MSSIPRLVKNIFKVGPRSAFKQMLTIGEVKTGTLVGVDKFGNKYFENKEEVCGRDRWVEYAHYHSDSSQIPSEWHGWVHKIIDEPPTVNPPISLKYLQEHTENFTGTPKAFKTYNTTAPKIIAWEPKSYCTLAVMSLTPPCSLISNAASYILRSPGFTSNSAVFNSPFYLYSA</sequence>
<keyword evidence="2" id="KW-0813">Transport</keyword>
<keyword evidence="2" id="KW-0999">Mitochondrion inner membrane</keyword>
<proteinExistence type="inferred from homology"/>
<dbReference type="OrthoDB" id="274641at2759"/>
<evidence type="ECO:0000313" key="4">
    <source>
        <dbReference type="Proteomes" id="UP000789706"/>
    </source>
</evidence>
<comment type="similarity">
    <text evidence="1 2">Belongs to the complex I NDUFA12 subunit family.</text>
</comment>
<keyword evidence="2" id="KW-0472">Membrane</keyword>
<evidence type="ECO:0000256" key="1">
    <source>
        <dbReference type="ARBA" id="ARBA00007355"/>
    </source>
</evidence>
<gene>
    <name evidence="3" type="ORF">DEBURN_LOCUS104</name>
</gene>
<organism evidence="3 4">
    <name type="scientific">Diversispora eburnea</name>
    <dbReference type="NCBI Taxonomy" id="1213867"/>
    <lineage>
        <taxon>Eukaryota</taxon>
        <taxon>Fungi</taxon>
        <taxon>Fungi incertae sedis</taxon>
        <taxon>Mucoromycota</taxon>
        <taxon>Glomeromycotina</taxon>
        <taxon>Glomeromycetes</taxon>
        <taxon>Diversisporales</taxon>
        <taxon>Diversisporaceae</taxon>
        <taxon>Diversispora</taxon>
    </lineage>
</organism>
<evidence type="ECO:0000256" key="2">
    <source>
        <dbReference type="RuleBase" id="RU363103"/>
    </source>
</evidence>
<reference evidence="3" key="1">
    <citation type="submission" date="2021-06" db="EMBL/GenBank/DDBJ databases">
        <authorList>
            <person name="Kallberg Y."/>
            <person name="Tangrot J."/>
            <person name="Rosling A."/>
        </authorList>
    </citation>
    <scope>NUCLEOTIDE SEQUENCE</scope>
    <source>
        <strain evidence="3">AZ414A</strain>
    </source>
</reference>
<comment type="caution">
    <text evidence="3">The sequence shown here is derived from an EMBL/GenBank/DDBJ whole genome shotgun (WGS) entry which is preliminary data.</text>
</comment>
<keyword evidence="2" id="KW-0679">Respiratory chain</keyword>
<protein>
    <recommendedName>
        <fullName evidence="2">NADH dehydrogenase [ubiquinone] 1 alpha subcomplex subunit</fullName>
    </recommendedName>
</protein>
<keyword evidence="4" id="KW-1185">Reference proteome</keyword>
<dbReference type="AlphaFoldDB" id="A0A9N8UZD7"/>
<accession>A0A9N8UZD7</accession>
<dbReference type="InterPro" id="IPR007763">
    <property type="entry name" value="NDUFA12"/>
</dbReference>
<name>A0A9N8UZD7_9GLOM</name>